<dbReference type="InterPro" id="IPR039770">
    <property type="entry name" value="Rpf2"/>
</dbReference>
<feature type="domain" description="Brix" evidence="8">
    <location>
        <begin position="31"/>
        <end position="255"/>
    </location>
</feature>
<dbReference type="PANTHER" id="PTHR12728:SF0">
    <property type="entry name" value="RIBOSOME PRODUCTION FACTOR 2 HOMOLOG"/>
    <property type="match status" value="1"/>
</dbReference>
<dbReference type="GO" id="GO:0000463">
    <property type="term" value="P:maturation of LSU-rRNA from tricistronic rRNA transcript (SSU-rRNA, 5.8S rRNA, LSU-rRNA)"/>
    <property type="evidence" value="ECO:0007669"/>
    <property type="project" value="TreeGrafter"/>
</dbReference>
<dbReference type="PANTHER" id="PTHR12728">
    <property type="entry name" value="BRIX DOMAIN CONTAINING PROTEIN"/>
    <property type="match status" value="1"/>
</dbReference>
<evidence type="ECO:0000313" key="9">
    <source>
        <dbReference type="Proteomes" id="UP000050795"/>
    </source>
</evidence>
<dbReference type="GO" id="GO:0000027">
    <property type="term" value="P:ribosomal large subunit assembly"/>
    <property type="evidence" value="ECO:0007669"/>
    <property type="project" value="InterPro"/>
</dbReference>
<sequence>MVVMSDIRKPKTQKGKRILERRAPKLVENDKCTLVIKGSHTSEVVTTFLNDLCAIKQPLVYRLKWKNKVLPFEDMSFVEKMCNKFDCSMFVIGMHSKKRPHNIVFGRLHDGELLDMFELGIKMYQPLSDCKDKTLIFGAKPMLLFSGELFNVEKKHMTLKSLLIDLFKGPTVEKIRTLGVEHQFHFILTSENSLCLRVRKISMAQNILNSQDPLPYDPSVAPLKTPDGKMLHVYLEDATPMINFELRRISLPSEDKWKRAHRIPAEIMKGNKVTKNKHVDVFGSRIGRVHVGKSSELENLRPGPTIRTALTGHRKRGFERVKSGIKKDKKTTTPNDSSVNKRRKLYTDV</sequence>
<dbReference type="GO" id="GO:0005730">
    <property type="term" value="C:nucleolus"/>
    <property type="evidence" value="ECO:0007669"/>
    <property type="project" value="UniProtKB-SubCell"/>
</dbReference>
<comment type="subcellular location">
    <subcellularLocation>
        <location evidence="1 6">Nucleus</location>
        <location evidence="1 6">Nucleolus</location>
    </subcellularLocation>
</comment>
<keyword evidence="9" id="KW-1185">Reference proteome</keyword>
<dbReference type="Pfam" id="PF04427">
    <property type="entry name" value="Brix"/>
    <property type="match status" value="1"/>
</dbReference>
<comment type="similarity">
    <text evidence="2 6">Belongs to the RPF2 family.</text>
</comment>
<evidence type="ECO:0000256" key="3">
    <source>
        <dbReference type="ARBA" id="ARBA00020387"/>
    </source>
</evidence>
<dbReference type="AlphaFoldDB" id="A0AA85JXV5"/>
<dbReference type="GO" id="GO:0019843">
    <property type="term" value="F:rRNA binding"/>
    <property type="evidence" value="ECO:0007669"/>
    <property type="project" value="UniProtKB-UniRule"/>
</dbReference>
<evidence type="ECO:0000256" key="4">
    <source>
        <dbReference type="ARBA" id="ARBA00023242"/>
    </source>
</evidence>
<evidence type="ECO:0000256" key="6">
    <source>
        <dbReference type="RuleBase" id="RU367086"/>
    </source>
</evidence>
<dbReference type="PROSITE" id="PS50833">
    <property type="entry name" value="BRIX"/>
    <property type="match status" value="1"/>
</dbReference>
<evidence type="ECO:0000313" key="11">
    <source>
        <dbReference type="WBParaSite" id="TREG1_6490.2"/>
    </source>
</evidence>
<dbReference type="WBParaSite" id="TREG1_6490.1">
    <property type="protein sequence ID" value="TREG1_6490.1"/>
    <property type="gene ID" value="TREG1_6490"/>
</dbReference>
<reference evidence="10 11" key="2">
    <citation type="submission" date="2023-11" db="UniProtKB">
        <authorList>
            <consortium name="WormBaseParasite"/>
        </authorList>
    </citation>
    <scope>IDENTIFICATION</scope>
</reference>
<dbReference type="WBParaSite" id="TREG1_6490.2">
    <property type="protein sequence ID" value="TREG1_6490.2"/>
    <property type="gene ID" value="TREG1_6490"/>
</dbReference>
<evidence type="ECO:0000256" key="7">
    <source>
        <dbReference type="SAM" id="MobiDB-lite"/>
    </source>
</evidence>
<evidence type="ECO:0000256" key="1">
    <source>
        <dbReference type="ARBA" id="ARBA00004604"/>
    </source>
</evidence>
<keyword evidence="4 6" id="KW-0539">Nucleus</keyword>
<dbReference type="InterPro" id="IPR007109">
    <property type="entry name" value="Brix"/>
</dbReference>
<organism evidence="9 10">
    <name type="scientific">Trichobilharzia regenti</name>
    <name type="common">Nasal bird schistosome</name>
    <dbReference type="NCBI Taxonomy" id="157069"/>
    <lineage>
        <taxon>Eukaryota</taxon>
        <taxon>Metazoa</taxon>
        <taxon>Spiralia</taxon>
        <taxon>Lophotrochozoa</taxon>
        <taxon>Platyhelminthes</taxon>
        <taxon>Trematoda</taxon>
        <taxon>Digenea</taxon>
        <taxon>Strigeidida</taxon>
        <taxon>Schistosomatoidea</taxon>
        <taxon>Schistosomatidae</taxon>
        <taxon>Trichobilharzia</taxon>
    </lineage>
</organism>
<dbReference type="Proteomes" id="UP000050795">
    <property type="component" value="Unassembled WGS sequence"/>
</dbReference>
<protein>
    <recommendedName>
        <fullName evidence="3 6">Ribosome production factor 2 homolog</fullName>
    </recommendedName>
    <alternativeName>
        <fullName evidence="5 6">Ribosome biogenesis protein RPF2 homolog</fullName>
    </alternativeName>
</protein>
<accession>A0AA85JXV5</accession>
<feature type="compositionally biased region" description="Basic residues" evidence="7">
    <location>
        <begin position="340"/>
        <end position="349"/>
    </location>
</feature>
<dbReference type="SMART" id="SM00879">
    <property type="entry name" value="Brix"/>
    <property type="match status" value="1"/>
</dbReference>
<reference evidence="9" key="1">
    <citation type="submission" date="2022-06" db="EMBL/GenBank/DDBJ databases">
        <authorList>
            <person name="Berger JAMES D."/>
            <person name="Berger JAMES D."/>
        </authorList>
    </citation>
    <scope>NUCLEOTIDE SEQUENCE [LARGE SCALE GENOMIC DNA]</scope>
</reference>
<evidence type="ECO:0000259" key="8">
    <source>
        <dbReference type="PROSITE" id="PS50833"/>
    </source>
</evidence>
<name>A0AA85JXV5_TRIRE</name>
<evidence type="ECO:0000256" key="2">
    <source>
        <dbReference type="ARBA" id="ARBA00010782"/>
    </source>
</evidence>
<proteinExistence type="inferred from homology"/>
<feature type="region of interest" description="Disordered" evidence="7">
    <location>
        <begin position="323"/>
        <end position="349"/>
    </location>
</feature>
<evidence type="ECO:0000256" key="5">
    <source>
        <dbReference type="ARBA" id="ARBA00030889"/>
    </source>
</evidence>
<evidence type="ECO:0000313" key="10">
    <source>
        <dbReference type="WBParaSite" id="TREG1_6490.1"/>
    </source>
</evidence>